<evidence type="ECO:0000313" key="2">
    <source>
        <dbReference type="Proteomes" id="UP000192578"/>
    </source>
</evidence>
<keyword evidence="2" id="KW-1185">Reference proteome</keyword>
<comment type="caution">
    <text evidence="1">The sequence shown here is derived from an EMBL/GenBank/DDBJ whole genome shotgun (WGS) entry which is preliminary data.</text>
</comment>
<dbReference type="AlphaFoldDB" id="A0A9X6RM20"/>
<accession>A0A9X6RM20</accession>
<name>A0A9X6RM20_HYPEX</name>
<dbReference type="EMBL" id="MTYJ01000267">
    <property type="protein sequence ID" value="OWA52417.1"/>
    <property type="molecule type" value="Genomic_DNA"/>
</dbReference>
<gene>
    <name evidence="1" type="ORF">BV898_16874</name>
</gene>
<organism evidence="1 2">
    <name type="scientific">Hypsibius exemplaris</name>
    <name type="common">Freshwater tardigrade</name>
    <dbReference type="NCBI Taxonomy" id="2072580"/>
    <lineage>
        <taxon>Eukaryota</taxon>
        <taxon>Metazoa</taxon>
        <taxon>Ecdysozoa</taxon>
        <taxon>Tardigrada</taxon>
        <taxon>Eutardigrada</taxon>
        <taxon>Parachela</taxon>
        <taxon>Hypsibioidea</taxon>
        <taxon>Hypsibiidae</taxon>
        <taxon>Hypsibius</taxon>
    </lineage>
</organism>
<dbReference type="Proteomes" id="UP000192578">
    <property type="component" value="Unassembled WGS sequence"/>
</dbReference>
<reference evidence="2" key="1">
    <citation type="submission" date="2017-01" db="EMBL/GenBank/DDBJ databases">
        <title>Comparative genomics of anhydrobiosis in the tardigrade Hypsibius dujardini.</title>
        <authorList>
            <person name="Yoshida Y."/>
            <person name="Koutsovoulos G."/>
            <person name="Laetsch D."/>
            <person name="Stevens L."/>
            <person name="Kumar S."/>
            <person name="Horikawa D."/>
            <person name="Ishino K."/>
            <person name="Komine S."/>
            <person name="Tomita M."/>
            <person name="Blaxter M."/>
            <person name="Arakawa K."/>
        </authorList>
    </citation>
    <scope>NUCLEOTIDE SEQUENCE [LARGE SCALE GENOMIC DNA]</scope>
    <source>
        <strain evidence="2">Z151</strain>
    </source>
</reference>
<protein>
    <submittedName>
        <fullName evidence="1">Uncharacterized protein</fullName>
    </submittedName>
</protein>
<evidence type="ECO:0000313" key="1">
    <source>
        <dbReference type="EMBL" id="OWA52417.1"/>
    </source>
</evidence>
<sequence length="71" mass="8008">MVWRIASFVLQEVMLNQRKTVAALDRIAKLHNLYDATTDSFTGIFSPRDTLTAGVDLTDNPFTDTKFNAED</sequence>
<proteinExistence type="predicted"/>